<dbReference type="PaxDb" id="6239-C49D10.3"/>
<dbReference type="Proteomes" id="UP000001940">
    <property type="component" value="Chromosome II"/>
</dbReference>
<feature type="transmembrane region" description="Helical" evidence="1">
    <location>
        <begin position="236"/>
        <end position="265"/>
    </location>
</feature>
<evidence type="ECO:0000313" key="4">
    <source>
        <dbReference type="WormBase" id="C49D10.3"/>
    </source>
</evidence>
<dbReference type="PANTHER" id="PTHR22941">
    <property type="entry name" value="SERPENTINE RECEPTOR"/>
    <property type="match status" value="1"/>
</dbReference>
<dbReference type="eggNOG" id="ENOG502QYQ5">
    <property type="taxonomic scope" value="Eukaryota"/>
</dbReference>
<evidence type="ECO:0000256" key="1">
    <source>
        <dbReference type="SAM" id="Phobius"/>
    </source>
</evidence>
<dbReference type="OrthoDB" id="5898352at2759"/>
<evidence type="ECO:0000313" key="3">
    <source>
        <dbReference type="Proteomes" id="UP000001940"/>
    </source>
</evidence>
<name>O16608_CAEEL</name>
<dbReference type="KEGG" id="cel:CELE_C49D10.3"/>
<dbReference type="Pfam" id="PF10318">
    <property type="entry name" value="7TM_GPCR_Srh"/>
    <property type="match status" value="1"/>
</dbReference>
<feature type="transmembrane region" description="Helical" evidence="1">
    <location>
        <begin position="16"/>
        <end position="41"/>
    </location>
</feature>
<keyword evidence="2" id="KW-0675">Receptor</keyword>
<dbReference type="UCSC" id="C49D10.3">
    <property type="organism name" value="c. elegans"/>
</dbReference>
<protein>
    <submittedName>
        <fullName evidence="2">Serpentine Receptor, class H</fullName>
    </submittedName>
</protein>
<feature type="transmembrane region" description="Helical" evidence="1">
    <location>
        <begin position="189"/>
        <end position="215"/>
    </location>
</feature>
<reference evidence="2 3" key="1">
    <citation type="journal article" date="1998" name="Science">
        <title>Genome sequence of the nematode C. elegans: a platform for investigating biology.</title>
        <authorList>
            <consortium name="The C. elegans sequencing consortium"/>
            <person name="Sulson J.E."/>
            <person name="Waterston R."/>
        </authorList>
    </citation>
    <scope>NUCLEOTIDE SEQUENCE [LARGE SCALE GENOMIC DNA]</scope>
    <source>
        <strain evidence="2 3">Bristol N2</strain>
    </source>
</reference>
<keyword evidence="1" id="KW-0472">Membrane</keyword>
<feature type="transmembrane region" description="Helical" evidence="1">
    <location>
        <begin position="271"/>
        <end position="295"/>
    </location>
</feature>
<dbReference type="GeneID" id="183606"/>
<dbReference type="RefSeq" id="NP_494681.1">
    <property type="nucleotide sequence ID" value="NM_062280.1"/>
</dbReference>
<dbReference type="HOGENOM" id="CLU_042960_1_1_1"/>
<dbReference type="PhylomeDB" id="O16608"/>
<evidence type="ECO:0000313" key="2">
    <source>
        <dbReference type="EMBL" id="CCD64799.1"/>
    </source>
</evidence>
<feature type="transmembrane region" description="Helical" evidence="1">
    <location>
        <begin position="95"/>
        <end position="114"/>
    </location>
</feature>
<organism evidence="2 3">
    <name type="scientific">Caenorhabditis elegans</name>
    <dbReference type="NCBI Taxonomy" id="6239"/>
    <lineage>
        <taxon>Eukaryota</taxon>
        <taxon>Metazoa</taxon>
        <taxon>Ecdysozoa</taxon>
        <taxon>Nematoda</taxon>
        <taxon>Chromadorea</taxon>
        <taxon>Rhabditida</taxon>
        <taxon>Rhabditina</taxon>
        <taxon>Rhabditomorpha</taxon>
        <taxon>Rhabditoidea</taxon>
        <taxon>Rhabditidae</taxon>
        <taxon>Peloderinae</taxon>
        <taxon>Caenorhabditis</taxon>
    </lineage>
</organism>
<keyword evidence="1" id="KW-1133">Transmembrane helix</keyword>
<accession>O16608</accession>
<keyword evidence="3" id="KW-1185">Reference proteome</keyword>
<dbReference type="InterPro" id="IPR053220">
    <property type="entry name" value="Nematode_rcpt-like_serp_H"/>
</dbReference>
<dbReference type="PANTHER" id="PTHR22941:SF20">
    <property type="entry name" value="SERPENTINE RECEPTOR, CLASS H"/>
    <property type="match status" value="1"/>
</dbReference>
<dbReference type="AGR" id="WB:WBGene00005456"/>
<keyword evidence="1" id="KW-0812">Transmembrane</keyword>
<dbReference type="InterPro" id="IPR019422">
    <property type="entry name" value="7TM_GPCR_serpentine_rcpt_Srh"/>
</dbReference>
<dbReference type="CTD" id="183606"/>
<dbReference type="AlphaFoldDB" id="O16608"/>
<feature type="transmembrane region" description="Helical" evidence="1">
    <location>
        <begin position="53"/>
        <end position="75"/>
    </location>
</feature>
<feature type="transmembrane region" description="Helical" evidence="1">
    <location>
        <begin position="135"/>
        <end position="154"/>
    </location>
</feature>
<proteinExistence type="predicted"/>
<dbReference type="WormBase" id="C49D10.3">
    <property type="protein sequence ID" value="CE08844"/>
    <property type="gene ID" value="WBGene00005456"/>
    <property type="gene designation" value="srh-250"/>
</dbReference>
<dbReference type="PIR" id="T31992">
    <property type="entry name" value="T31992"/>
</dbReference>
<gene>
    <name evidence="2 4" type="primary">srh-250</name>
    <name evidence="4" type="ORF">C49D10.3</name>
    <name evidence="2" type="ORF">CELE_C49D10.3</name>
</gene>
<dbReference type="InParanoid" id="O16608"/>
<dbReference type="EMBL" id="BX284602">
    <property type="protein sequence ID" value="CCD64799.1"/>
    <property type="molecule type" value="Genomic_DNA"/>
</dbReference>
<sequence>MSNCSSDATYFASPSFLLLTTRIITCFEIPIWIFGAYCIQFKTPEKMKSVKGLMLNVHFWSTISDLTICCIGVPYLHLPCLAGYGLGLVQAPGPLLYLGFTFLGAFAVSIIAVYENRLLTVINPTSRWHKFRKAYLPLMCLFPPTYTIPIFASLPEQEHAREHVLKSIPCLKVFSLNFQELFVLTLKPIVPAICGVFAASIAIFPIVIFFTLTFRQLLKRQKNYKYSYRTVRVQKNFLVSMSLQFVFIMTFMFIPCVLLLYIVIFKYHNQILNNFIIILFSCFGTGSTVVIILVYKPYREFAFLVLTCSRSRKVENVVVPAILT</sequence>